<dbReference type="GO" id="GO:0005634">
    <property type="term" value="C:nucleus"/>
    <property type="evidence" value="ECO:0007669"/>
    <property type="project" value="UniProtKB-SubCell"/>
</dbReference>
<comment type="subcellular location">
    <subcellularLocation>
        <location evidence="1">Nucleus</location>
    </subcellularLocation>
</comment>
<dbReference type="Pfam" id="PF07887">
    <property type="entry name" value="Calmodulin_bind"/>
    <property type="match status" value="1"/>
</dbReference>
<dbReference type="InterPro" id="IPR012416">
    <property type="entry name" value="CBP60"/>
</dbReference>
<dbReference type="Pfam" id="PF20451">
    <property type="entry name" value="Calmod_bind_M"/>
    <property type="match status" value="1"/>
</dbReference>
<dbReference type="InterPro" id="IPR046829">
    <property type="entry name" value="Calmod_bind_C"/>
</dbReference>
<evidence type="ECO:0000256" key="5">
    <source>
        <dbReference type="ARBA" id="ARBA00023159"/>
    </source>
</evidence>
<dbReference type="PANTHER" id="PTHR31713:SF42">
    <property type="entry name" value="PROTEIN SAR DEFICIENT 1"/>
    <property type="match status" value="1"/>
</dbReference>
<evidence type="ECO:0000313" key="11">
    <source>
        <dbReference type="EMBL" id="THU45203.1"/>
    </source>
</evidence>
<evidence type="ECO:0000256" key="4">
    <source>
        <dbReference type="ARBA" id="ARBA00023125"/>
    </source>
</evidence>
<evidence type="ECO:0000256" key="6">
    <source>
        <dbReference type="ARBA" id="ARBA00023163"/>
    </source>
</evidence>
<proteinExistence type="inferred from homology"/>
<keyword evidence="3" id="KW-0805">Transcription regulation</keyword>
<feature type="domain" description="Calmodulin binding protein C-terminal" evidence="10">
    <location>
        <begin position="319"/>
        <end position="379"/>
    </location>
</feature>
<dbReference type="InterPro" id="IPR046831">
    <property type="entry name" value="Calmodulin_bind_N"/>
</dbReference>
<protein>
    <submittedName>
        <fullName evidence="11">Uncharacterized protein</fullName>
    </submittedName>
</protein>
<keyword evidence="6" id="KW-0804">Transcription</keyword>
<evidence type="ECO:0000313" key="12">
    <source>
        <dbReference type="Proteomes" id="UP000317650"/>
    </source>
</evidence>
<keyword evidence="12" id="KW-1185">Reference proteome</keyword>
<comment type="caution">
    <text evidence="11">The sequence shown here is derived from an EMBL/GenBank/DDBJ whole genome shotgun (WGS) entry which is preliminary data.</text>
</comment>
<dbReference type="EMBL" id="PYDT01000011">
    <property type="protein sequence ID" value="THU45203.1"/>
    <property type="molecule type" value="Genomic_DNA"/>
</dbReference>
<evidence type="ECO:0000256" key="3">
    <source>
        <dbReference type="ARBA" id="ARBA00023015"/>
    </source>
</evidence>
<feature type="domain" description="Calmodulin binding protein-like N-terminal" evidence="8">
    <location>
        <begin position="88"/>
        <end position="236"/>
    </location>
</feature>
<accession>A0A4S8IAW2</accession>
<gene>
    <name evidence="11" type="ORF">C4D60_Mb02t15380</name>
</gene>
<feature type="domain" description="Calmodulin binding protein central" evidence="9">
    <location>
        <begin position="248"/>
        <end position="314"/>
    </location>
</feature>
<dbReference type="GO" id="GO:0080142">
    <property type="term" value="P:regulation of salicylic acid biosynthetic process"/>
    <property type="evidence" value="ECO:0007669"/>
    <property type="project" value="TreeGrafter"/>
</dbReference>
<keyword evidence="7" id="KW-0539">Nucleus</keyword>
<dbReference type="GO" id="GO:0005516">
    <property type="term" value="F:calmodulin binding"/>
    <property type="evidence" value="ECO:0007669"/>
    <property type="project" value="InterPro"/>
</dbReference>
<reference evidence="11 12" key="1">
    <citation type="journal article" date="2019" name="Nat. Plants">
        <title>Genome sequencing of Musa balbisiana reveals subgenome evolution and function divergence in polyploid bananas.</title>
        <authorList>
            <person name="Yao X."/>
        </authorList>
    </citation>
    <scope>NUCLEOTIDE SEQUENCE [LARGE SCALE GENOMIC DNA]</scope>
    <source>
        <strain evidence="12">cv. DH-PKW</strain>
        <tissue evidence="11">Leaves</tissue>
    </source>
</reference>
<organism evidence="11 12">
    <name type="scientific">Musa balbisiana</name>
    <name type="common">Banana</name>
    <dbReference type="NCBI Taxonomy" id="52838"/>
    <lineage>
        <taxon>Eukaryota</taxon>
        <taxon>Viridiplantae</taxon>
        <taxon>Streptophyta</taxon>
        <taxon>Embryophyta</taxon>
        <taxon>Tracheophyta</taxon>
        <taxon>Spermatophyta</taxon>
        <taxon>Magnoliopsida</taxon>
        <taxon>Liliopsida</taxon>
        <taxon>Zingiberales</taxon>
        <taxon>Musaceae</taxon>
        <taxon>Musa</taxon>
    </lineage>
</organism>
<dbReference type="InterPro" id="IPR046830">
    <property type="entry name" value="Calmod_bind_M"/>
</dbReference>
<evidence type="ECO:0000259" key="8">
    <source>
        <dbReference type="Pfam" id="PF07887"/>
    </source>
</evidence>
<dbReference type="GO" id="GO:0043565">
    <property type="term" value="F:sequence-specific DNA binding"/>
    <property type="evidence" value="ECO:0007669"/>
    <property type="project" value="TreeGrafter"/>
</dbReference>
<keyword evidence="4" id="KW-0238">DNA-binding</keyword>
<evidence type="ECO:0000256" key="1">
    <source>
        <dbReference type="ARBA" id="ARBA00004123"/>
    </source>
</evidence>
<keyword evidence="5" id="KW-0010">Activator</keyword>
<dbReference type="STRING" id="52838.A0A4S8IAW2"/>
<dbReference type="AlphaFoldDB" id="A0A4S8IAW2"/>
<comment type="similarity">
    <text evidence="2">Belongs to the plant ACBP60 protein family.</text>
</comment>
<evidence type="ECO:0000256" key="7">
    <source>
        <dbReference type="ARBA" id="ARBA00023242"/>
    </source>
</evidence>
<evidence type="ECO:0000256" key="2">
    <source>
        <dbReference type="ARBA" id="ARBA00007214"/>
    </source>
</evidence>
<evidence type="ECO:0000259" key="10">
    <source>
        <dbReference type="Pfam" id="PF20452"/>
    </source>
</evidence>
<dbReference type="Proteomes" id="UP000317650">
    <property type="component" value="Chromosome 2"/>
</dbReference>
<name>A0A4S8IAW2_MUSBA</name>
<sequence>MAAKRPRGDSDENSDRLGGKRIKRLPSFATVIKEAMMASKLQRILSSLEPLFRKVVQEEVERILLHSTYLRPQRSLQLQVEPAEPSSFKLIFQKPLSQPIFTGTKIDDFDNAPLQILLVATNTLEAPPSLIRLHPLRVELVALRGDFPAGDQEDWTSDDFDSQIVKERTGKRPLLIGDVTVMLRDGAAFVSELYFTDNSSWGKSGMFKIGARVVPGSYRGPRIREAMTEPFKVKDHRCESYRKHYPPALEDEVWRLEKIAKDGKFHKKLADANINTVQDFLKLWFVNPQSLRQILGQGMSDRKWEATTNHAKTCVVGDKLYVHRGRRYALVLNSVCQVVNIIAGANRYTLQDLVNRADRDHVHQLAREAYENWSHLEEFHGLLPNTNLPVHQINVQMPRGTVEPDLYTDQDEVGTFVYDFGDYGVGPSSFSDVQSTTY</sequence>
<dbReference type="GO" id="GO:0003700">
    <property type="term" value="F:DNA-binding transcription factor activity"/>
    <property type="evidence" value="ECO:0007669"/>
    <property type="project" value="TreeGrafter"/>
</dbReference>
<evidence type="ECO:0000259" key="9">
    <source>
        <dbReference type="Pfam" id="PF20451"/>
    </source>
</evidence>
<dbReference type="PANTHER" id="PTHR31713">
    <property type="entry name" value="OS02G0177800 PROTEIN"/>
    <property type="match status" value="1"/>
</dbReference>
<dbReference type="Pfam" id="PF20452">
    <property type="entry name" value="Calmod_bind_C"/>
    <property type="match status" value="1"/>
</dbReference>